<dbReference type="RefSeq" id="WP_318600464.1">
    <property type="nucleotide sequence ID" value="NZ_JAWSTH010000113.1"/>
</dbReference>
<comment type="caution">
    <text evidence="2">The sequence shown here is derived from an EMBL/GenBank/DDBJ whole genome shotgun (WGS) entry which is preliminary data.</text>
</comment>
<sequence>MSETPKQSDQLPEEAPAEQVPDDVEGADEGAAREEGERLARREAQDTSDLGYRDSDEADAYTRHSQEGRDA</sequence>
<protein>
    <submittedName>
        <fullName evidence="2">Uncharacterized protein</fullName>
    </submittedName>
</protein>
<reference evidence="3" key="1">
    <citation type="submission" date="2023-07" db="EMBL/GenBank/DDBJ databases">
        <title>Conexibacter stalactiti sp. nov., isolated from stalactites in a lava cave and emended description of the genus Conexibacter.</title>
        <authorList>
            <person name="Lee S.D."/>
        </authorList>
    </citation>
    <scope>NUCLEOTIDE SEQUENCE [LARGE SCALE GENOMIC DNA]</scope>
    <source>
        <strain evidence="3">KCTC 39840</strain>
    </source>
</reference>
<feature type="compositionally biased region" description="Basic and acidic residues" evidence="1">
    <location>
        <begin position="30"/>
        <end position="71"/>
    </location>
</feature>
<gene>
    <name evidence="2" type="ORF">R7226_26815</name>
</gene>
<proteinExistence type="predicted"/>
<keyword evidence="3" id="KW-1185">Reference proteome</keyword>
<organism evidence="2 3">
    <name type="scientific">Conexibacter stalactiti</name>
    <dbReference type="NCBI Taxonomy" id="1940611"/>
    <lineage>
        <taxon>Bacteria</taxon>
        <taxon>Bacillati</taxon>
        <taxon>Actinomycetota</taxon>
        <taxon>Thermoleophilia</taxon>
        <taxon>Solirubrobacterales</taxon>
        <taxon>Conexibacteraceae</taxon>
        <taxon>Conexibacter</taxon>
    </lineage>
</organism>
<reference evidence="2 3" key="2">
    <citation type="submission" date="2023-10" db="EMBL/GenBank/DDBJ databases">
        <authorList>
            <person name="Han X.F."/>
        </authorList>
    </citation>
    <scope>NUCLEOTIDE SEQUENCE [LARGE SCALE GENOMIC DNA]</scope>
    <source>
        <strain evidence="2 3">KCTC 39840</strain>
    </source>
</reference>
<evidence type="ECO:0000256" key="1">
    <source>
        <dbReference type="SAM" id="MobiDB-lite"/>
    </source>
</evidence>
<feature type="region of interest" description="Disordered" evidence="1">
    <location>
        <begin position="1"/>
        <end position="71"/>
    </location>
</feature>
<feature type="compositionally biased region" description="Acidic residues" evidence="1">
    <location>
        <begin position="11"/>
        <end position="28"/>
    </location>
</feature>
<name>A0ABU4HXE2_9ACTN</name>
<accession>A0ABU4HXE2</accession>
<dbReference type="Proteomes" id="UP001284601">
    <property type="component" value="Unassembled WGS sequence"/>
</dbReference>
<evidence type="ECO:0000313" key="2">
    <source>
        <dbReference type="EMBL" id="MDW5597996.1"/>
    </source>
</evidence>
<feature type="compositionally biased region" description="Polar residues" evidence="1">
    <location>
        <begin position="1"/>
        <end position="10"/>
    </location>
</feature>
<evidence type="ECO:0000313" key="3">
    <source>
        <dbReference type="Proteomes" id="UP001284601"/>
    </source>
</evidence>
<dbReference type="EMBL" id="JAWSTH010000113">
    <property type="protein sequence ID" value="MDW5597996.1"/>
    <property type="molecule type" value="Genomic_DNA"/>
</dbReference>